<accession>A0A367LS08</accession>
<protein>
    <recommendedName>
        <fullName evidence="1">Amine oxidase domain-containing protein</fullName>
    </recommendedName>
</protein>
<reference evidence="2 3" key="1">
    <citation type="journal article" date="2015" name="BMC Genomics">
        <title>Insights from the genome of Ophiocordyceps polyrhachis-furcata to pathogenicity and host specificity in insect fungi.</title>
        <authorList>
            <person name="Wichadakul D."/>
            <person name="Kobmoo N."/>
            <person name="Ingsriswang S."/>
            <person name="Tangphatsornruang S."/>
            <person name="Chantasingh D."/>
            <person name="Luangsa-ard J.J."/>
            <person name="Eurwilaichitr L."/>
        </authorList>
    </citation>
    <scope>NUCLEOTIDE SEQUENCE [LARGE SCALE GENOMIC DNA]</scope>
    <source>
        <strain evidence="2 3">BCC 54312</strain>
    </source>
</reference>
<dbReference type="EMBL" id="LKCN02000001">
    <property type="protein sequence ID" value="RCI17199.1"/>
    <property type="molecule type" value="Genomic_DNA"/>
</dbReference>
<dbReference type="Gene3D" id="3.90.660.20">
    <property type="entry name" value="Protoporphyrinogen oxidase, mitochondrial, domain 2"/>
    <property type="match status" value="1"/>
</dbReference>
<dbReference type="InterPro" id="IPR036188">
    <property type="entry name" value="FAD/NAD-bd_sf"/>
</dbReference>
<dbReference type="Gene3D" id="3.50.50.60">
    <property type="entry name" value="FAD/NAD(P)-binding domain"/>
    <property type="match status" value="1"/>
</dbReference>
<sequence length="471" mass="52387">MPRRVAIVGGGVSGISCSWHLRDHDCEVDMYESDDRLGGHANSVPFTGPNGRFDVDTGFIALNEATYPHFNGFLKQLGVETMPTDMSFGVSALNGAFEWGSYSFSSFVGSFTRLFDTWFLRLLFDVIRFFLFAQDILREQPASGFESIGEYLRRKRYSNQFITYFLIPMVAAPWCIDPDEFAATFPAKNLIQFMLRHGILEAATKKLHWRTFADGSKTYVDAFRRQMPSNHRIHLNSTVKSISRHGGKASITLTDGSTGVFDHVLLAVHANQALSILGDQATVKEREILDSFRTSRNICYLHSDVTQLPRRPSARVAWNCFISDSPSSKSRRIALTFDMNKLQAIPFPGQAGSPGRVLVTMNPPTAPSSVQSTHVYYHPLISSESILGTRRLHEVNGPGSVTFAGAWMGYGFHEDGFLAGAHAAHLIMKGKGHVAPLNLVECIDEGTPLPTSLTRTILRTCVRVVQYLVVW</sequence>
<evidence type="ECO:0000313" key="2">
    <source>
        <dbReference type="EMBL" id="RCI17199.1"/>
    </source>
</evidence>
<dbReference type="PROSITE" id="PS51257">
    <property type="entry name" value="PROKAR_LIPOPROTEIN"/>
    <property type="match status" value="1"/>
</dbReference>
<organism evidence="2 3">
    <name type="scientific">Ophiocordyceps polyrhachis-furcata BCC 54312</name>
    <dbReference type="NCBI Taxonomy" id="1330021"/>
    <lineage>
        <taxon>Eukaryota</taxon>
        <taxon>Fungi</taxon>
        <taxon>Dikarya</taxon>
        <taxon>Ascomycota</taxon>
        <taxon>Pezizomycotina</taxon>
        <taxon>Sordariomycetes</taxon>
        <taxon>Hypocreomycetidae</taxon>
        <taxon>Hypocreales</taxon>
        <taxon>Ophiocordycipitaceae</taxon>
        <taxon>Ophiocordyceps</taxon>
    </lineage>
</organism>
<evidence type="ECO:0000259" key="1">
    <source>
        <dbReference type="Pfam" id="PF01593"/>
    </source>
</evidence>
<gene>
    <name evidence="2" type="ORF">L249_1849</name>
</gene>
<name>A0A367LS08_9HYPO</name>
<dbReference type="Proteomes" id="UP000253664">
    <property type="component" value="Unassembled WGS sequence"/>
</dbReference>
<dbReference type="InterPro" id="IPR002937">
    <property type="entry name" value="Amino_oxidase"/>
</dbReference>
<dbReference type="Gene3D" id="1.10.3110.10">
    <property type="entry name" value="protoporphyrinogen ix oxidase, domain 3"/>
    <property type="match status" value="1"/>
</dbReference>
<dbReference type="AlphaFoldDB" id="A0A367LS08"/>
<feature type="domain" description="Amine oxidase" evidence="1">
    <location>
        <begin position="12"/>
        <end position="277"/>
    </location>
</feature>
<dbReference type="Pfam" id="PF01593">
    <property type="entry name" value="Amino_oxidase"/>
    <property type="match status" value="1"/>
</dbReference>
<dbReference type="SUPFAM" id="SSF51905">
    <property type="entry name" value="FAD/NAD(P)-binding domain"/>
    <property type="match status" value="1"/>
</dbReference>
<evidence type="ECO:0000313" key="3">
    <source>
        <dbReference type="Proteomes" id="UP000253664"/>
    </source>
</evidence>
<dbReference type="PANTHER" id="PTHR42923">
    <property type="entry name" value="PROTOPORPHYRINOGEN OXIDASE"/>
    <property type="match status" value="1"/>
</dbReference>
<keyword evidence="3" id="KW-1185">Reference proteome</keyword>
<dbReference type="OrthoDB" id="5977668at2759"/>
<dbReference type="PANTHER" id="PTHR42923:SF17">
    <property type="entry name" value="AMINE OXIDASE DOMAIN-CONTAINING PROTEIN"/>
    <property type="match status" value="1"/>
</dbReference>
<dbReference type="InterPro" id="IPR050464">
    <property type="entry name" value="Zeta_carotene_desat/Oxidored"/>
</dbReference>
<dbReference type="GO" id="GO:0016491">
    <property type="term" value="F:oxidoreductase activity"/>
    <property type="evidence" value="ECO:0007669"/>
    <property type="project" value="InterPro"/>
</dbReference>
<comment type="caution">
    <text evidence="2">The sequence shown here is derived from an EMBL/GenBank/DDBJ whole genome shotgun (WGS) entry which is preliminary data.</text>
</comment>
<proteinExistence type="predicted"/>
<dbReference type="STRING" id="1330021.A0A367LS08"/>